<dbReference type="EMBL" id="HG518323">
    <property type="protein sequence ID" value="CDI10137.1"/>
    <property type="molecule type" value="Genomic_DNA"/>
</dbReference>
<evidence type="ECO:0000313" key="2">
    <source>
        <dbReference type="Proteomes" id="UP000016944"/>
    </source>
</evidence>
<accession>U4QCA2</accession>
<evidence type="ECO:0000313" key="1">
    <source>
        <dbReference type="EMBL" id="CDI10137.1"/>
    </source>
</evidence>
<reference evidence="1 2" key="1">
    <citation type="journal article" date="2013" name="Genome Announc.">
        <title>Complete Genome Sequence of the Sesbania Symbiont and Rice Growth-Promoting Endophyte Rhizobium sp. Strain IRBG74.</title>
        <authorList>
            <person name="Crook M.B."/>
            <person name="Mitra S."/>
            <person name="Ane J.M."/>
            <person name="Sadowsky M.J."/>
            <person name="Gyaneshwar P."/>
        </authorList>
    </citation>
    <scope>NUCLEOTIDE SEQUENCE [LARGE SCALE GENOMIC DNA]</scope>
    <source>
        <strain evidence="1 2">IRBG74</strain>
    </source>
</reference>
<name>U4QCA2_9HYPH</name>
<organism evidence="1 2">
    <name type="scientific">Agrobacterium pusense</name>
    <dbReference type="NCBI Taxonomy" id="648995"/>
    <lineage>
        <taxon>Bacteria</taxon>
        <taxon>Pseudomonadati</taxon>
        <taxon>Pseudomonadota</taxon>
        <taxon>Alphaproteobacteria</taxon>
        <taxon>Hyphomicrobiales</taxon>
        <taxon>Rhizobiaceae</taxon>
        <taxon>Rhizobium/Agrobacterium group</taxon>
        <taxon>Agrobacterium</taxon>
    </lineage>
</organism>
<dbReference type="Proteomes" id="UP000016944">
    <property type="component" value="Chromosome II"/>
</dbReference>
<proteinExistence type="predicted"/>
<dbReference type="KEGG" id="rir:BN877_II0337"/>
<dbReference type="HOGENOM" id="CLU_2737311_0_0_5"/>
<protein>
    <submittedName>
        <fullName evidence="1">Uncharacterized protein</fullName>
    </submittedName>
</protein>
<gene>
    <name evidence="1" type="ORF">BN877_II0337</name>
</gene>
<dbReference type="AlphaFoldDB" id="U4QCA2"/>
<sequence>MEAARKPSQDGNVAIAGVKVRGVKHRIQLLLVMRSCVETPHEDYKSLNLNIEPAGNGLLPGRRDTLVLKRH</sequence>